<sequence length="362" mass="42668">MTEEVPTSVLELILIQNYLIKHQNNFIDLQTKFIEEKEKNFNFEKKILENELKEMKEKIQKLESDNKNENEELKQNSKQAVVLQSETENVISFEQINNQKDEKINSLEKQIKEANNLFEKKILDLSIKLERVNYLTCKVVSFVEFKNKWKYIPENYKCCENKCINTNNPIGNCIEANGFVNLINEENIKYINCVEEKGRDVEGGVLAENSFKKPQNCINYSLFYFEIKCKIERELNNCLNWMVIGLIDCKNKSFKFLPKNGTFMKDNLNFKLPTFSWSHNDVFGCGLVYPPSNKITRCSYIFFTQNGKRIGKALLLKNKSDYYYPYVVLQCCSVEANFGNNLETNPFIYDVSYHQLEFREFY</sequence>
<dbReference type="Gene3D" id="2.60.120.920">
    <property type="match status" value="1"/>
</dbReference>
<evidence type="ECO:0000313" key="2">
    <source>
        <dbReference type="EMBL" id="CAD2125987.1"/>
    </source>
</evidence>
<accession>A0A6V7TLG7</accession>
<name>A0A6V7TLG7_MELEN</name>
<proteinExistence type="predicted"/>
<organism evidence="2 3">
    <name type="scientific">Meloidogyne enterolobii</name>
    <name type="common">Root-knot nematode worm</name>
    <name type="synonym">Meloidogyne mayaguensis</name>
    <dbReference type="NCBI Taxonomy" id="390850"/>
    <lineage>
        <taxon>Eukaryota</taxon>
        <taxon>Metazoa</taxon>
        <taxon>Ecdysozoa</taxon>
        <taxon>Nematoda</taxon>
        <taxon>Chromadorea</taxon>
        <taxon>Rhabditida</taxon>
        <taxon>Tylenchina</taxon>
        <taxon>Tylenchomorpha</taxon>
        <taxon>Tylenchoidea</taxon>
        <taxon>Meloidogynidae</taxon>
        <taxon>Meloidogyninae</taxon>
        <taxon>Meloidogyne</taxon>
    </lineage>
</organism>
<dbReference type="EMBL" id="CAJEWN010000004">
    <property type="protein sequence ID" value="CAD2125987.1"/>
    <property type="molecule type" value="Genomic_DNA"/>
</dbReference>
<protein>
    <submittedName>
        <fullName evidence="2">Uncharacterized protein</fullName>
    </submittedName>
</protein>
<keyword evidence="1" id="KW-0175">Coiled coil</keyword>
<reference evidence="2 3" key="1">
    <citation type="submission" date="2020-08" db="EMBL/GenBank/DDBJ databases">
        <authorList>
            <person name="Koutsovoulos G."/>
            <person name="Danchin GJ E."/>
        </authorList>
    </citation>
    <scope>NUCLEOTIDE SEQUENCE [LARGE SCALE GENOMIC DNA]</scope>
</reference>
<comment type="caution">
    <text evidence="2">The sequence shown here is derived from an EMBL/GenBank/DDBJ whole genome shotgun (WGS) entry which is preliminary data.</text>
</comment>
<evidence type="ECO:0000256" key="1">
    <source>
        <dbReference type="SAM" id="Coils"/>
    </source>
</evidence>
<dbReference type="Proteomes" id="UP000580250">
    <property type="component" value="Unassembled WGS sequence"/>
</dbReference>
<dbReference type="InterPro" id="IPR043136">
    <property type="entry name" value="B30.2/SPRY_sf"/>
</dbReference>
<gene>
    <name evidence="2" type="ORF">MENT_LOCUS1389</name>
</gene>
<evidence type="ECO:0000313" key="3">
    <source>
        <dbReference type="Proteomes" id="UP000580250"/>
    </source>
</evidence>
<dbReference type="AlphaFoldDB" id="A0A6V7TLG7"/>
<feature type="coiled-coil region" evidence="1">
    <location>
        <begin position="34"/>
        <end position="124"/>
    </location>
</feature>